<dbReference type="InterPro" id="IPR048993">
    <property type="entry name" value="SSRP1-like_PH1"/>
</dbReference>
<comment type="subcellular location">
    <subcellularLocation>
        <location evidence="9">Nucleus</location>
    </subcellularLocation>
    <subcellularLocation>
        <location evidence="9">Chromosome</location>
    </subcellularLocation>
</comment>
<feature type="compositionally biased region" description="Basic residues" evidence="10">
    <location>
        <begin position="522"/>
        <end position="533"/>
    </location>
</feature>
<dbReference type="Pfam" id="PF21103">
    <property type="entry name" value="PH1_SSRP1-like"/>
    <property type="match status" value="1"/>
</dbReference>
<dbReference type="InterPro" id="IPR011993">
    <property type="entry name" value="PH-like_dom_sf"/>
</dbReference>
<keyword evidence="5 9" id="KW-0805">Transcription regulation</keyword>
<gene>
    <name evidence="12" type="ORF">Tco_0922968</name>
</gene>
<evidence type="ECO:0000256" key="2">
    <source>
        <dbReference type="ARBA" id="ARBA00022454"/>
    </source>
</evidence>
<dbReference type="SMART" id="SM01287">
    <property type="entry name" value="Rtt106"/>
    <property type="match status" value="1"/>
</dbReference>
<dbReference type="Gene3D" id="2.30.29.150">
    <property type="match status" value="1"/>
</dbReference>
<evidence type="ECO:0000256" key="10">
    <source>
        <dbReference type="SAM" id="MobiDB-lite"/>
    </source>
</evidence>
<keyword evidence="4 9" id="KW-0227">DNA damage</keyword>
<keyword evidence="3 9" id="KW-0235">DNA replication</keyword>
<feature type="compositionally biased region" description="Acidic residues" evidence="10">
    <location>
        <begin position="465"/>
        <end position="494"/>
    </location>
</feature>
<sequence length="539" mass="60694">MYNNISLVGRGGTNVGQLKVHSRGLAWKKQGCGKAVEVDTSEISRITWMKVPRSNQLRVQIKDGLKYKFVGFRNQDVSSLTNFFQHSCGITPEEKQLSVSGKNWGELDINGCMRLRNSNVCVYMPYALSIKVYCKRKVPVELAWILNILGLLLLMQKDSLMEMSFHIPTSNTQFVGDEDRPPAQVFREKIMSMADVGSGGEEAVVTFDTITILTPRGRYNVELHLSFLRLQGQATDFKIHYSSIVRVFVLPKSNQLHTFVVVTLDPPIRKGQTMYPHIVMQFQTDHEFESTLVMNSVLYDTKYKDKLKPSYKGLIHEVFTMVLCGLSGTKTTTPGKFRSSQDGYAVKSSLKAEDGLLYPLEKTFFFLPKPPTLILHDEIDYVEFEMHAAGGSNMQYFDLVIRLKTEQEHIFRNIQKNEYHNLLRFITSKGLKIIQAAAGVAAAMQEEVDDAVDPHLERIRNAAGEESDEEDEDFVADHDDDGSPTDDSGGDDSDGSASGGEQVTTRKRRMGDEIIPGDICRRGKHAKRQKAIRRGTNFG</sequence>
<feature type="domain" description="Histone chaperone RTT106/FACT complex subunit SPT16-like middle" evidence="11">
    <location>
        <begin position="343"/>
        <end position="436"/>
    </location>
</feature>
<keyword evidence="7 9" id="KW-0234">DNA repair</keyword>
<evidence type="ECO:0000256" key="8">
    <source>
        <dbReference type="ARBA" id="ARBA00023242"/>
    </source>
</evidence>
<keyword evidence="2 9" id="KW-0158">Chromosome</keyword>
<comment type="similarity">
    <text evidence="1 9">Belongs to the SSRP1 family.</text>
</comment>
<dbReference type="Proteomes" id="UP001151760">
    <property type="component" value="Unassembled WGS sequence"/>
</dbReference>
<dbReference type="EMBL" id="BQNB010014801">
    <property type="protein sequence ID" value="GJT32549.1"/>
    <property type="molecule type" value="Genomic_DNA"/>
</dbReference>
<organism evidence="12 13">
    <name type="scientific">Tanacetum coccineum</name>
    <dbReference type="NCBI Taxonomy" id="301880"/>
    <lineage>
        <taxon>Eukaryota</taxon>
        <taxon>Viridiplantae</taxon>
        <taxon>Streptophyta</taxon>
        <taxon>Embryophyta</taxon>
        <taxon>Tracheophyta</taxon>
        <taxon>Spermatophyta</taxon>
        <taxon>Magnoliopsida</taxon>
        <taxon>eudicotyledons</taxon>
        <taxon>Gunneridae</taxon>
        <taxon>Pentapetalae</taxon>
        <taxon>asterids</taxon>
        <taxon>campanulids</taxon>
        <taxon>Asterales</taxon>
        <taxon>Asteraceae</taxon>
        <taxon>Asteroideae</taxon>
        <taxon>Anthemideae</taxon>
        <taxon>Anthemidinae</taxon>
        <taxon>Tanacetum</taxon>
    </lineage>
</organism>
<accession>A0ABQ5D619</accession>
<evidence type="ECO:0000313" key="12">
    <source>
        <dbReference type="EMBL" id="GJT32549.1"/>
    </source>
</evidence>
<evidence type="ECO:0000256" key="7">
    <source>
        <dbReference type="ARBA" id="ARBA00023204"/>
    </source>
</evidence>
<dbReference type="InterPro" id="IPR050454">
    <property type="entry name" value="RTT106/SSRP1_HistChap/FACT"/>
</dbReference>
<evidence type="ECO:0000256" key="5">
    <source>
        <dbReference type="ARBA" id="ARBA00023015"/>
    </source>
</evidence>
<dbReference type="PANTHER" id="PTHR45849:SF1">
    <property type="entry name" value="FACT COMPLEX SUBUNIT SSRP1"/>
    <property type="match status" value="1"/>
</dbReference>
<keyword evidence="8 9" id="KW-0539">Nucleus</keyword>
<evidence type="ECO:0000256" key="9">
    <source>
        <dbReference type="RuleBase" id="RU364013"/>
    </source>
</evidence>
<dbReference type="InterPro" id="IPR035417">
    <property type="entry name" value="SSRP1/POB3_N"/>
</dbReference>
<evidence type="ECO:0000313" key="13">
    <source>
        <dbReference type="Proteomes" id="UP001151760"/>
    </source>
</evidence>
<dbReference type="InterPro" id="IPR013719">
    <property type="entry name" value="RTT106/SPT16-like_middle_dom"/>
</dbReference>
<dbReference type="Pfam" id="PF17292">
    <property type="entry name" value="POB3_N"/>
    <property type="match status" value="1"/>
</dbReference>
<evidence type="ECO:0000256" key="6">
    <source>
        <dbReference type="ARBA" id="ARBA00023163"/>
    </source>
</evidence>
<feature type="region of interest" description="Disordered" evidence="10">
    <location>
        <begin position="463"/>
        <end position="539"/>
    </location>
</feature>
<protein>
    <recommendedName>
        <fullName evidence="9">FACT complex subunit SSRP1</fullName>
    </recommendedName>
</protein>
<dbReference type="CDD" id="cd13231">
    <property type="entry name" value="PH2_SSRP1-like"/>
    <property type="match status" value="1"/>
</dbReference>
<keyword evidence="13" id="KW-1185">Reference proteome</keyword>
<dbReference type="InterPro" id="IPR000969">
    <property type="entry name" value="SSRP1/POB3"/>
</dbReference>
<comment type="caution">
    <text evidence="12">The sequence shown here is derived from an EMBL/GenBank/DDBJ whole genome shotgun (WGS) entry which is preliminary data.</text>
</comment>
<comment type="function">
    <text evidence="9">Component of the FACT complex, a general chromatin factor that acts to reorganize nucleosomes. The FACT complex is involved in multiple processes that require DNA as a template such as mRNA elongation, DNA replication and DNA repair. During transcription elongation the FACT complex acts as a histone chaperone that both destabilizes and restores nucleosomal structure. It facilitates the passage of RNA polymerase II and transcription by promoting the dissociation of one histone H2A-H2B dimer from the nucleosome, then subsequently promotes the reestablishment of the nucleosome following the passage of RNA polymerase II.</text>
</comment>
<dbReference type="Gene3D" id="2.30.29.30">
    <property type="entry name" value="Pleckstrin-homology domain (PH domain)/Phosphotyrosine-binding domain (PTB)"/>
    <property type="match status" value="2"/>
</dbReference>
<name>A0ABQ5D619_9ASTR</name>
<dbReference type="PANTHER" id="PTHR45849">
    <property type="entry name" value="FACT COMPLEX SUBUNIT SSRP1"/>
    <property type="match status" value="1"/>
</dbReference>
<keyword evidence="6 9" id="KW-0804">Transcription</keyword>
<reference evidence="12" key="1">
    <citation type="journal article" date="2022" name="Int. J. Mol. Sci.">
        <title>Draft Genome of Tanacetum Coccineum: Genomic Comparison of Closely Related Tanacetum-Family Plants.</title>
        <authorList>
            <person name="Yamashiro T."/>
            <person name="Shiraishi A."/>
            <person name="Nakayama K."/>
            <person name="Satake H."/>
        </authorList>
    </citation>
    <scope>NUCLEOTIDE SEQUENCE</scope>
</reference>
<evidence type="ECO:0000256" key="4">
    <source>
        <dbReference type="ARBA" id="ARBA00022763"/>
    </source>
</evidence>
<dbReference type="CDD" id="cd13230">
    <property type="entry name" value="PH1_SSRP1-like"/>
    <property type="match status" value="1"/>
</dbReference>
<proteinExistence type="inferred from homology"/>
<dbReference type="PRINTS" id="PR00887">
    <property type="entry name" value="SSRCOGNITION"/>
</dbReference>
<dbReference type="SUPFAM" id="SSF50729">
    <property type="entry name" value="PH domain-like"/>
    <property type="match status" value="1"/>
</dbReference>
<evidence type="ECO:0000256" key="3">
    <source>
        <dbReference type="ARBA" id="ARBA00022705"/>
    </source>
</evidence>
<evidence type="ECO:0000256" key="1">
    <source>
        <dbReference type="ARBA" id="ARBA00010060"/>
    </source>
</evidence>
<reference evidence="12" key="2">
    <citation type="submission" date="2022-01" db="EMBL/GenBank/DDBJ databases">
        <authorList>
            <person name="Yamashiro T."/>
            <person name="Shiraishi A."/>
            <person name="Satake H."/>
            <person name="Nakayama K."/>
        </authorList>
    </citation>
    <scope>NUCLEOTIDE SEQUENCE</scope>
</reference>
<dbReference type="Pfam" id="PF08512">
    <property type="entry name" value="Rttp106-like_middle"/>
    <property type="match status" value="1"/>
</dbReference>
<evidence type="ECO:0000259" key="11">
    <source>
        <dbReference type="SMART" id="SM01287"/>
    </source>
</evidence>